<dbReference type="SUPFAM" id="SSF52058">
    <property type="entry name" value="L domain-like"/>
    <property type="match status" value="2"/>
</dbReference>
<dbReference type="GO" id="GO:0045335">
    <property type="term" value="C:phagocytic vesicle"/>
    <property type="evidence" value="ECO:0007669"/>
    <property type="project" value="UniProtKB-SubCell"/>
</dbReference>
<keyword evidence="8" id="KW-0967">Endosome</keyword>
<evidence type="ECO:0000313" key="14">
    <source>
        <dbReference type="EMBL" id="NWR96058.1"/>
    </source>
</evidence>
<evidence type="ECO:0000256" key="9">
    <source>
        <dbReference type="ARBA" id="ARBA00022989"/>
    </source>
</evidence>
<keyword evidence="13" id="KW-0968">Cytoplasmic vesicle</keyword>
<comment type="caution">
    <text evidence="14">The sequence shown here is derived from an EMBL/GenBank/DDBJ whole genome shotgun (WGS) entry which is preliminary data.</text>
</comment>
<dbReference type="EMBL" id="VYZD01005575">
    <property type="protein sequence ID" value="NWR96058.1"/>
    <property type="molecule type" value="Genomic_DNA"/>
</dbReference>
<dbReference type="PANTHER" id="PTHR47410:SF2">
    <property type="entry name" value="TOLL-LIKE RECEPTOR 7"/>
    <property type="match status" value="1"/>
</dbReference>
<gene>
    <name evidence="14" type="primary">Tlr7</name>
    <name evidence="14" type="ORF">FURFIG_R09001</name>
</gene>
<evidence type="ECO:0000256" key="8">
    <source>
        <dbReference type="ARBA" id="ARBA00022753"/>
    </source>
</evidence>
<dbReference type="Pfam" id="PF13855">
    <property type="entry name" value="LRR_8"/>
    <property type="match status" value="4"/>
</dbReference>
<dbReference type="GO" id="GO:0038187">
    <property type="term" value="F:pattern recognition receptor activity"/>
    <property type="evidence" value="ECO:0007669"/>
    <property type="project" value="TreeGrafter"/>
</dbReference>
<dbReference type="GO" id="GO:0051607">
    <property type="term" value="P:defense response to virus"/>
    <property type="evidence" value="ECO:0007669"/>
    <property type="project" value="TreeGrafter"/>
</dbReference>
<keyword evidence="6" id="KW-0732">Signal</keyword>
<keyword evidence="11" id="KW-0675">Receptor</keyword>
<dbReference type="GO" id="GO:0032755">
    <property type="term" value="P:positive regulation of interleukin-6 production"/>
    <property type="evidence" value="ECO:0007669"/>
    <property type="project" value="TreeGrafter"/>
</dbReference>
<dbReference type="Proteomes" id="UP000529852">
    <property type="component" value="Unassembled WGS sequence"/>
</dbReference>
<dbReference type="PROSITE" id="PS51450">
    <property type="entry name" value="LRR"/>
    <property type="match status" value="4"/>
</dbReference>
<evidence type="ECO:0000256" key="7">
    <source>
        <dbReference type="ARBA" id="ARBA00022737"/>
    </source>
</evidence>
<sequence>NLEILDLSGNCPRCYNAPYPCVPCPKSSIEIHSKAFDSLKKLRILRLHSNSLQSIPSSWFKNMTNLKELDLSQNFLMKEIGNAQFLNFIPNLVELDLSFNFELKMYSPYLNLSETFSSLSNLETLRLKGYVFKELRKKDLKPLLLLRNLTVLDLGTNFIKVANLTMFKEFPALKFIDLSVDKISPSSGESNLNGFCSNPRISAHQYNRQVLQEMHYFRYDVYERSCHSKDKEAASYQSSVKEDCLKYGKTLDLSRNNVFFINPSDFEGLSSLSCLNLSDNAISQTLNGTEFSSLSGLKYLDFSNNRVDLLYQTAFKELTHLEILDLSNNQHYFLAEGVTHVLNFVKNFAHLRKLMMNENEISTTINRGMESQSLQILEFRGNRLDVLWMDGNSRYLSFFENLTNLEELDISFNSLSFLPQGAFEGMPPKLKLLNLTNNRLKSFNWGNLHYLKRLITLDLSNNLLTTVPRELSNCSSSLQELMLRNNVIQHLTKHFLRGAFKLRYLDLSSNKIEIIKKSSFPESVINNLKMLLLHGNPFKCNCEAVWFVWWINQTQVTIPLLATDV</sequence>
<dbReference type="GO" id="GO:0005768">
    <property type="term" value="C:endosome"/>
    <property type="evidence" value="ECO:0007669"/>
    <property type="project" value="UniProtKB-SubCell"/>
</dbReference>
<dbReference type="InterPro" id="IPR041283">
    <property type="entry name" value="LRR_12"/>
</dbReference>
<evidence type="ECO:0000256" key="5">
    <source>
        <dbReference type="ARBA" id="ARBA00022692"/>
    </source>
</evidence>
<proteinExistence type="predicted"/>
<evidence type="ECO:0000313" key="15">
    <source>
        <dbReference type="Proteomes" id="UP000529852"/>
    </source>
</evidence>
<keyword evidence="15" id="KW-1185">Reference proteome</keyword>
<dbReference type="InterPro" id="IPR003591">
    <property type="entry name" value="Leu-rich_rpt_typical-subtyp"/>
</dbReference>
<dbReference type="AlphaFoldDB" id="A0A7K5BLJ1"/>
<keyword evidence="10" id="KW-0472">Membrane</keyword>
<evidence type="ECO:0000256" key="11">
    <source>
        <dbReference type="ARBA" id="ARBA00023170"/>
    </source>
</evidence>
<keyword evidence="5" id="KW-0812">Transmembrane</keyword>
<evidence type="ECO:0000256" key="6">
    <source>
        <dbReference type="ARBA" id="ARBA00022729"/>
    </source>
</evidence>
<dbReference type="GO" id="GO:0034154">
    <property type="term" value="P:toll-like receptor 7 signaling pathway"/>
    <property type="evidence" value="ECO:0007669"/>
    <property type="project" value="TreeGrafter"/>
</dbReference>
<evidence type="ECO:0000256" key="13">
    <source>
        <dbReference type="ARBA" id="ARBA00023329"/>
    </source>
</evidence>
<dbReference type="InterPro" id="IPR032675">
    <property type="entry name" value="LRR_dom_sf"/>
</dbReference>
<keyword evidence="12" id="KW-0325">Glycoprotein</keyword>
<evidence type="ECO:0000256" key="4">
    <source>
        <dbReference type="ARBA" id="ARBA00022614"/>
    </source>
</evidence>
<feature type="non-terminal residue" evidence="14">
    <location>
        <position position="1"/>
    </location>
</feature>
<keyword evidence="7" id="KW-0677">Repeat</keyword>
<dbReference type="GO" id="GO:0005886">
    <property type="term" value="C:plasma membrane"/>
    <property type="evidence" value="ECO:0007669"/>
    <property type="project" value="TreeGrafter"/>
</dbReference>
<dbReference type="GO" id="GO:0007249">
    <property type="term" value="P:canonical NF-kappaB signal transduction"/>
    <property type="evidence" value="ECO:0007669"/>
    <property type="project" value="TreeGrafter"/>
</dbReference>
<evidence type="ECO:0000256" key="1">
    <source>
        <dbReference type="ARBA" id="ARBA00004177"/>
    </source>
</evidence>
<dbReference type="Gene3D" id="3.80.10.10">
    <property type="entry name" value="Ribonuclease Inhibitor"/>
    <property type="match status" value="1"/>
</dbReference>
<keyword evidence="9" id="KW-1133">Transmembrane helix</keyword>
<organism evidence="14 15">
    <name type="scientific">Furnarius figulus</name>
    <dbReference type="NCBI Taxonomy" id="463165"/>
    <lineage>
        <taxon>Eukaryota</taxon>
        <taxon>Metazoa</taxon>
        <taxon>Chordata</taxon>
        <taxon>Craniata</taxon>
        <taxon>Vertebrata</taxon>
        <taxon>Euteleostomi</taxon>
        <taxon>Archelosauria</taxon>
        <taxon>Archosauria</taxon>
        <taxon>Dinosauria</taxon>
        <taxon>Saurischia</taxon>
        <taxon>Theropoda</taxon>
        <taxon>Coelurosauria</taxon>
        <taxon>Aves</taxon>
        <taxon>Neognathae</taxon>
        <taxon>Neoaves</taxon>
        <taxon>Telluraves</taxon>
        <taxon>Australaves</taxon>
        <taxon>Passeriformes</taxon>
        <taxon>Furnariidae</taxon>
        <taxon>Furnarius</taxon>
    </lineage>
</organism>
<comment type="subcellular location">
    <subcellularLocation>
        <location evidence="2">Cytoplasmic vesicle</location>
        <location evidence="2">Phagosome</location>
    </subcellularLocation>
    <subcellularLocation>
        <location evidence="1">Endosome</location>
    </subcellularLocation>
    <subcellularLocation>
        <location evidence="3">Membrane</location>
    </subcellularLocation>
</comment>
<dbReference type="PANTHER" id="PTHR47410">
    <property type="entry name" value="TOLL-LIKE RECEPTOR 7-RELATED"/>
    <property type="match status" value="1"/>
</dbReference>
<dbReference type="GO" id="GO:0002224">
    <property type="term" value="P:toll-like receptor signaling pathway"/>
    <property type="evidence" value="ECO:0007669"/>
    <property type="project" value="TreeGrafter"/>
</dbReference>
<name>A0A7K5BLJ1_9FURN</name>
<dbReference type="InterPro" id="IPR001611">
    <property type="entry name" value="Leu-rich_rpt"/>
</dbReference>
<dbReference type="SMART" id="SM00369">
    <property type="entry name" value="LRR_TYP"/>
    <property type="match status" value="11"/>
</dbReference>
<keyword evidence="4" id="KW-0433">Leucine-rich repeat</keyword>
<dbReference type="SMART" id="SM00365">
    <property type="entry name" value="LRR_SD22"/>
    <property type="match status" value="6"/>
</dbReference>
<reference evidence="14 15" key="1">
    <citation type="submission" date="2019-09" db="EMBL/GenBank/DDBJ databases">
        <title>Bird 10,000 Genomes (B10K) Project - Family phase.</title>
        <authorList>
            <person name="Zhang G."/>
        </authorList>
    </citation>
    <scope>NUCLEOTIDE SEQUENCE [LARGE SCALE GENOMIC DNA]</scope>
    <source>
        <strain evidence="14">B10K-DU-003-06</strain>
    </source>
</reference>
<evidence type="ECO:0000256" key="12">
    <source>
        <dbReference type="ARBA" id="ARBA00023180"/>
    </source>
</evidence>
<evidence type="ECO:0000256" key="2">
    <source>
        <dbReference type="ARBA" id="ARBA00004262"/>
    </source>
</evidence>
<evidence type="ECO:0000256" key="3">
    <source>
        <dbReference type="ARBA" id="ARBA00004370"/>
    </source>
</evidence>
<dbReference type="Pfam" id="PF18837">
    <property type="entry name" value="LRR_12"/>
    <property type="match status" value="1"/>
</dbReference>
<protein>
    <submittedName>
        <fullName evidence="14">TLR7 protein</fullName>
    </submittedName>
</protein>
<dbReference type="Pfam" id="PF00560">
    <property type="entry name" value="LRR_1"/>
    <property type="match status" value="1"/>
</dbReference>
<evidence type="ECO:0000256" key="10">
    <source>
        <dbReference type="ARBA" id="ARBA00023136"/>
    </source>
</evidence>
<accession>A0A7K5BLJ1</accession>
<feature type="non-terminal residue" evidence="14">
    <location>
        <position position="565"/>
    </location>
</feature>